<feature type="transmembrane region" description="Helical" evidence="6">
    <location>
        <begin position="412"/>
        <end position="433"/>
    </location>
</feature>
<feature type="transmembrane region" description="Helical" evidence="6">
    <location>
        <begin position="299"/>
        <end position="321"/>
    </location>
</feature>
<evidence type="ECO:0000256" key="2">
    <source>
        <dbReference type="ARBA" id="ARBA00022475"/>
    </source>
</evidence>
<feature type="transmembrane region" description="Helical" evidence="6">
    <location>
        <begin position="25"/>
        <end position="49"/>
    </location>
</feature>
<dbReference type="InterPro" id="IPR002293">
    <property type="entry name" value="AA/rel_permease1"/>
</dbReference>
<dbReference type="Gene3D" id="1.20.1740.10">
    <property type="entry name" value="Amino acid/polyamine transporter I"/>
    <property type="match status" value="1"/>
</dbReference>
<keyword evidence="2" id="KW-1003">Cell membrane</keyword>
<dbReference type="Pfam" id="PF13520">
    <property type="entry name" value="AA_permease_2"/>
    <property type="match status" value="1"/>
</dbReference>
<comment type="caution">
    <text evidence="7">The sequence shown here is derived from an EMBL/GenBank/DDBJ whole genome shotgun (WGS) entry which is preliminary data.</text>
</comment>
<accession>A0A7W7D8Q4</accession>
<feature type="transmembrane region" description="Helical" evidence="6">
    <location>
        <begin position="137"/>
        <end position="156"/>
    </location>
</feature>
<evidence type="ECO:0000256" key="1">
    <source>
        <dbReference type="ARBA" id="ARBA00004651"/>
    </source>
</evidence>
<dbReference type="InterPro" id="IPR050367">
    <property type="entry name" value="APC_superfamily"/>
</dbReference>
<dbReference type="Proteomes" id="UP000542210">
    <property type="component" value="Unassembled WGS sequence"/>
</dbReference>
<evidence type="ECO:0000256" key="5">
    <source>
        <dbReference type="ARBA" id="ARBA00023136"/>
    </source>
</evidence>
<dbReference type="GO" id="GO:0022857">
    <property type="term" value="F:transmembrane transporter activity"/>
    <property type="evidence" value="ECO:0007669"/>
    <property type="project" value="InterPro"/>
</dbReference>
<organism evidence="7 8">
    <name type="scientific">Sphaerisporangium siamense</name>
    <dbReference type="NCBI Taxonomy" id="795645"/>
    <lineage>
        <taxon>Bacteria</taxon>
        <taxon>Bacillati</taxon>
        <taxon>Actinomycetota</taxon>
        <taxon>Actinomycetes</taxon>
        <taxon>Streptosporangiales</taxon>
        <taxon>Streptosporangiaceae</taxon>
        <taxon>Sphaerisporangium</taxon>
    </lineage>
</organism>
<evidence type="ECO:0000313" key="8">
    <source>
        <dbReference type="Proteomes" id="UP000542210"/>
    </source>
</evidence>
<comment type="subcellular location">
    <subcellularLocation>
        <location evidence="1">Cell membrane</location>
        <topology evidence="1">Multi-pass membrane protein</topology>
    </subcellularLocation>
</comment>
<feature type="transmembrane region" description="Helical" evidence="6">
    <location>
        <begin position="55"/>
        <end position="77"/>
    </location>
</feature>
<dbReference type="PIRSF" id="PIRSF006060">
    <property type="entry name" value="AA_transporter"/>
    <property type="match status" value="1"/>
</dbReference>
<protein>
    <submittedName>
        <fullName evidence="7">Amino acid transporter</fullName>
    </submittedName>
</protein>
<dbReference type="PANTHER" id="PTHR42770">
    <property type="entry name" value="AMINO ACID TRANSPORTER-RELATED"/>
    <property type="match status" value="1"/>
</dbReference>
<proteinExistence type="predicted"/>
<dbReference type="RefSeq" id="WP_203959440.1">
    <property type="nucleotide sequence ID" value="NZ_BOOV01000040.1"/>
</dbReference>
<dbReference type="GO" id="GO:0005886">
    <property type="term" value="C:plasma membrane"/>
    <property type="evidence" value="ECO:0007669"/>
    <property type="project" value="UniProtKB-SubCell"/>
</dbReference>
<keyword evidence="8" id="KW-1185">Reference proteome</keyword>
<dbReference type="EMBL" id="JACHND010000001">
    <property type="protein sequence ID" value="MBB4702373.1"/>
    <property type="molecule type" value="Genomic_DNA"/>
</dbReference>
<keyword evidence="3 6" id="KW-0812">Transmembrane</keyword>
<feature type="transmembrane region" description="Helical" evidence="6">
    <location>
        <begin position="445"/>
        <end position="465"/>
    </location>
</feature>
<feature type="transmembrane region" description="Helical" evidence="6">
    <location>
        <begin position="240"/>
        <end position="260"/>
    </location>
</feature>
<evidence type="ECO:0000256" key="6">
    <source>
        <dbReference type="SAM" id="Phobius"/>
    </source>
</evidence>
<feature type="transmembrane region" description="Helical" evidence="6">
    <location>
        <begin position="98"/>
        <end position="125"/>
    </location>
</feature>
<feature type="transmembrane region" description="Helical" evidence="6">
    <location>
        <begin position="370"/>
        <end position="400"/>
    </location>
</feature>
<reference evidence="7 8" key="1">
    <citation type="submission" date="2020-08" db="EMBL/GenBank/DDBJ databases">
        <title>Sequencing the genomes of 1000 actinobacteria strains.</title>
        <authorList>
            <person name="Klenk H.-P."/>
        </authorList>
    </citation>
    <scope>NUCLEOTIDE SEQUENCE [LARGE SCALE GENOMIC DNA]</scope>
    <source>
        <strain evidence="7 8">DSM 45784</strain>
    </source>
</reference>
<evidence type="ECO:0000256" key="3">
    <source>
        <dbReference type="ARBA" id="ARBA00022692"/>
    </source>
</evidence>
<feature type="transmembrane region" description="Helical" evidence="6">
    <location>
        <begin position="342"/>
        <end position="364"/>
    </location>
</feature>
<gene>
    <name evidence="7" type="ORF">BJ982_003917</name>
</gene>
<sequence>MSLTEQRAGAVSAALAEDRLGVPSVVFFVISAAAPLTVVAGVVGTAYAVTGVTGVPLAFLVLGAILAVFAVGYVTMARHVVNAGAFYAYTAQGLGRPFGVATAWVALLAYNALQVGLYGVIASAVNPLLAEWFGVSLDWWVVALAAWAVTGALGLMRVDVNGRVLSVLLMAEIAVVVVFDIADLANPAASGYSMEGFAPSSLVVPGMGALVAVCVAAFSGFESSVVFSEETKDPRRTVPIATYVALAVISGLYAVSSWTVSVAVGPDKVVEASRSQGPGLIFGLAGQHMGSAVATLGSVLFVTSIVAALIAFHNTISRYIFALGRERVLPAVFGRTSPPTGAPVTGSVAQSVIGLAVIAVYAFAGLDPVVHLFFTIGSFGGFGVLLLLAGTSVAVLCYFAKNPGTENAWRTKVAPAVASVLLFVVLGLALSNFDVVLGVEPSSPLRWILPGVYLAAVALGVLWGLTLRASRPDVYANIGLGARAAIGGRR</sequence>
<keyword evidence="4 6" id="KW-1133">Transmembrane helix</keyword>
<name>A0A7W7D8Q4_9ACTN</name>
<feature type="transmembrane region" description="Helical" evidence="6">
    <location>
        <begin position="163"/>
        <end position="182"/>
    </location>
</feature>
<feature type="transmembrane region" description="Helical" evidence="6">
    <location>
        <begin position="202"/>
        <end position="228"/>
    </location>
</feature>
<keyword evidence="5 6" id="KW-0472">Membrane</keyword>
<dbReference type="PANTHER" id="PTHR42770:SF16">
    <property type="entry name" value="AMINO ACID PERMEASE"/>
    <property type="match status" value="1"/>
</dbReference>
<evidence type="ECO:0000313" key="7">
    <source>
        <dbReference type="EMBL" id="MBB4702373.1"/>
    </source>
</evidence>
<dbReference type="AlphaFoldDB" id="A0A7W7D8Q4"/>
<evidence type="ECO:0000256" key="4">
    <source>
        <dbReference type="ARBA" id="ARBA00022989"/>
    </source>
</evidence>